<keyword evidence="1" id="KW-1133">Transmembrane helix</keyword>
<accession>A0A1G9P2G2</accession>
<proteinExistence type="predicted"/>
<evidence type="ECO:0000256" key="1">
    <source>
        <dbReference type="SAM" id="Phobius"/>
    </source>
</evidence>
<feature type="transmembrane region" description="Helical" evidence="1">
    <location>
        <begin position="176"/>
        <end position="202"/>
    </location>
</feature>
<dbReference type="OrthoDB" id="9795988at2"/>
<dbReference type="AlphaFoldDB" id="A0A1G9P2G2"/>
<keyword evidence="3" id="KW-1185">Reference proteome</keyword>
<feature type="transmembrane region" description="Helical" evidence="1">
    <location>
        <begin position="274"/>
        <end position="292"/>
    </location>
</feature>
<protein>
    <submittedName>
        <fullName evidence="2">Uncharacterized protein</fullName>
    </submittedName>
</protein>
<dbReference type="EMBL" id="FNHG01000003">
    <property type="protein sequence ID" value="SDL92437.1"/>
    <property type="molecule type" value="Genomic_DNA"/>
</dbReference>
<name>A0A1G9P2G2_9PROT</name>
<feature type="transmembrane region" description="Helical" evidence="1">
    <location>
        <begin position="214"/>
        <end position="234"/>
    </location>
</feature>
<organism evidence="2 3">
    <name type="scientific">Maricaulis salignorans</name>
    <dbReference type="NCBI Taxonomy" id="144026"/>
    <lineage>
        <taxon>Bacteria</taxon>
        <taxon>Pseudomonadati</taxon>
        <taxon>Pseudomonadota</taxon>
        <taxon>Alphaproteobacteria</taxon>
        <taxon>Maricaulales</taxon>
        <taxon>Maricaulaceae</taxon>
        <taxon>Maricaulis</taxon>
    </lineage>
</organism>
<dbReference type="STRING" id="144026.SAMN04488568_10368"/>
<dbReference type="RefSeq" id="WP_091767146.1">
    <property type="nucleotide sequence ID" value="NZ_FNHG01000003.1"/>
</dbReference>
<dbReference type="Proteomes" id="UP000199759">
    <property type="component" value="Unassembled WGS sequence"/>
</dbReference>
<gene>
    <name evidence="2" type="ORF">SAMN04488568_10368</name>
</gene>
<evidence type="ECO:0000313" key="3">
    <source>
        <dbReference type="Proteomes" id="UP000199759"/>
    </source>
</evidence>
<reference evidence="2 3" key="1">
    <citation type="submission" date="2016-10" db="EMBL/GenBank/DDBJ databases">
        <authorList>
            <person name="de Groot N.N."/>
        </authorList>
    </citation>
    <scope>NUCLEOTIDE SEQUENCE [LARGE SCALE GENOMIC DNA]</scope>
    <source>
        <strain evidence="2 3">DSM 16077</strain>
    </source>
</reference>
<keyword evidence="1" id="KW-0812">Transmembrane</keyword>
<evidence type="ECO:0000313" key="2">
    <source>
        <dbReference type="EMBL" id="SDL92437.1"/>
    </source>
</evidence>
<feature type="transmembrane region" description="Helical" evidence="1">
    <location>
        <begin position="151"/>
        <end position="170"/>
    </location>
</feature>
<sequence>MRSGDNTDVSFLRPVDAERFLKDLDIAARVERRARIASAQAQRDEDAVFHSNVRARLDALRQSATADTNKRINLLADLIHQHGANIDFTAARNQIERDLNVMSVGVTSATGEIEHLRQLYSEQLDHFREYRARRRLKAPAAKPPNILKHTWQLYLFWGGESVMNMFFFAGGNSLGFVGGLIFALLVSSLNIVLSFFAGFIFTKWIHSIFIAKKLVGSLASTVFGIALIAGHFVVAHYRAQQMLAAEHGEFLPESEYFGAAVQALRSNFFLLPDIQSYVLLGLGVFFGFFAWWKGYHFGDRYPGYTKAYRIVQERRADFEGEYNGLFENLGDVRDEVVQRLEDFINGIGPSANAMNANAAGARNLLANYRTFLESCDTAESLALREYIEWACAGEEPNGALARSDTATADIRELEALVARIDADSVAARDTTTGVKLELTEYRQRVLAQIGQIETQAKKSLGAIDGSLEN</sequence>
<keyword evidence="1" id="KW-0472">Membrane</keyword>